<comment type="caution">
    <text evidence="1">The sequence shown here is derived from an EMBL/GenBank/DDBJ whole genome shotgun (WGS) entry which is preliminary data.</text>
</comment>
<protein>
    <submittedName>
        <fullName evidence="1">Uncharacterized protein</fullName>
    </submittedName>
</protein>
<gene>
    <name evidence="1" type="ORF">EDWATA_01866</name>
</gene>
<name>D4F538_EDWTA</name>
<proteinExistence type="predicted"/>
<dbReference type="Proteomes" id="UP000003692">
    <property type="component" value="Unassembled WGS sequence"/>
</dbReference>
<reference evidence="1 2" key="1">
    <citation type="submission" date="2010-02" db="EMBL/GenBank/DDBJ databases">
        <authorList>
            <person name="Weinstock G."/>
            <person name="Sodergren E."/>
            <person name="Clifton S."/>
            <person name="Fulton L."/>
            <person name="Fulton B."/>
            <person name="Courtney L."/>
            <person name="Fronick C."/>
            <person name="Harrison M."/>
            <person name="Strong C."/>
            <person name="Farmer C."/>
            <person name="Delahaunty K."/>
            <person name="Markovic C."/>
            <person name="Hall O."/>
            <person name="Minx P."/>
            <person name="Tomlinson C."/>
            <person name="Mitreva M."/>
            <person name="Nelson J."/>
            <person name="Hou S."/>
            <person name="Wollam A."/>
            <person name="Pepin K.H."/>
            <person name="Johnson M."/>
            <person name="Bhonagiri V."/>
            <person name="Zhang X."/>
            <person name="Suruliraj S."/>
            <person name="Warren W."/>
            <person name="Chinwalla A."/>
            <person name="Mardis E.R."/>
            <person name="Wilson R.K."/>
        </authorList>
    </citation>
    <scope>NUCLEOTIDE SEQUENCE [LARGE SCALE GENOMIC DNA]</scope>
    <source>
        <strain evidence="1 2">ATCC 23685</strain>
    </source>
</reference>
<organism evidence="1 2">
    <name type="scientific">Edwardsiella tarda ATCC 23685</name>
    <dbReference type="NCBI Taxonomy" id="500638"/>
    <lineage>
        <taxon>Bacteria</taxon>
        <taxon>Pseudomonadati</taxon>
        <taxon>Pseudomonadota</taxon>
        <taxon>Gammaproteobacteria</taxon>
        <taxon>Enterobacterales</taxon>
        <taxon>Hafniaceae</taxon>
        <taxon>Edwardsiella</taxon>
    </lineage>
</organism>
<sequence>MRPPVPVKLTPRRINSCATYYHTLARLVVAWPIGCRYDLLIAKAATNNPAPKLR</sequence>
<dbReference type="AlphaFoldDB" id="D4F538"/>
<accession>D4F538</accession>
<dbReference type="EMBL" id="ADGK01000124">
    <property type="protein sequence ID" value="EFE23121.1"/>
    <property type="molecule type" value="Genomic_DNA"/>
</dbReference>
<evidence type="ECO:0000313" key="2">
    <source>
        <dbReference type="Proteomes" id="UP000003692"/>
    </source>
</evidence>
<dbReference type="HOGENOM" id="CLU_3042937_0_0_6"/>
<evidence type="ECO:0000313" key="1">
    <source>
        <dbReference type="EMBL" id="EFE23121.1"/>
    </source>
</evidence>